<evidence type="ECO:0000313" key="15">
    <source>
        <dbReference type="Proteomes" id="UP000002524"/>
    </source>
</evidence>
<dbReference type="HOGENOM" id="CLU_000445_89_6_0"/>
<dbReference type="EnsemblBacteria" id="AAF11875">
    <property type="protein sequence ID" value="AAF11875"/>
    <property type="gene ID" value="DR_2328"/>
</dbReference>
<dbReference type="InterPro" id="IPR003660">
    <property type="entry name" value="HAMP_dom"/>
</dbReference>
<dbReference type="eggNOG" id="COG2205">
    <property type="taxonomic scope" value="Bacteria"/>
</dbReference>
<evidence type="ECO:0000256" key="1">
    <source>
        <dbReference type="ARBA" id="ARBA00000085"/>
    </source>
</evidence>
<evidence type="ECO:0000259" key="13">
    <source>
        <dbReference type="PROSITE" id="PS50885"/>
    </source>
</evidence>
<feature type="transmembrane region" description="Helical" evidence="11">
    <location>
        <begin position="12"/>
        <end position="36"/>
    </location>
</feature>
<dbReference type="SMART" id="SM00387">
    <property type="entry name" value="HATPase_c"/>
    <property type="match status" value="1"/>
</dbReference>
<dbReference type="CDD" id="cd00082">
    <property type="entry name" value="HisKA"/>
    <property type="match status" value="1"/>
</dbReference>
<keyword evidence="7 14" id="KW-0418">Kinase</keyword>
<dbReference type="PROSITE" id="PS50109">
    <property type="entry name" value="HIS_KIN"/>
    <property type="match status" value="1"/>
</dbReference>
<evidence type="ECO:0000313" key="14">
    <source>
        <dbReference type="EMBL" id="AAF11875.1"/>
    </source>
</evidence>
<dbReference type="GO" id="GO:0016020">
    <property type="term" value="C:membrane"/>
    <property type="evidence" value="ECO:0007669"/>
    <property type="project" value="UniProtKB-SubCell"/>
</dbReference>
<dbReference type="Gene3D" id="1.10.287.130">
    <property type="match status" value="1"/>
</dbReference>
<name>Q9RS01_DEIRA</name>
<dbReference type="OrthoDB" id="74171at2"/>
<dbReference type="InterPro" id="IPR036097">
    <property type="entry name" value="HisK_dim/P_sf"/>
</dbReference>
<dbReference type="SMART" id="SM00304">
    <property type="entry name" value="HAMP"/>
    <property type="match status" value="1"/>
</dbReference>
<dbReference type="CDD" id="cd00075">
    <property type="entry name" value="HATPase"/>
    <property type="match status" value="1"/>
</dbReference>
<comment type="catalytic activity">
    <reaction evidence="1">
        <text>ATP + protein L-histidine = ADP + protein N-phospho-L-histidine.</text>
        <dbReference type="EC" id="2.7.13.3"/>
    </reaction>
</comment>
<dbReference type="KEGG" id="dra:DR_2328"/>
<proteinExistence type="predicted"/>
<dbReference type="Proteomes" id="UP000002524">
    <property type="component" value="Chromosome 1"/>
</dbReference>
<dbReference type="SMART" id="SM00388">
    <property type="entry name" value="HisKA"/>
    <property type="match status" value="1"/>
</dbReference>
<keyword evidence="4" id="KW-0597">Phosphoprotein</keyword>
<dbReference type="InterPro" id="IPR003594">
    <property type="entry name" value="HATPase_dom"/>
</dbReference>
<dbReference type="PRINTS" id="PR00344">
    <property type="entry name" value="BCTRLSENSOR"/>
</dbReference>
<dbReference type="PANTHER" id="PTHR45436">
    <property type="entry name" value="SENSOR HISTIDINE KINASE YKOH"/>
    <property type="match status" value="1"/>
</dbReference>
<evidence type="ECO:0000256" key="3">
    <source>
        <dbReference type="ARBA" id="ARBA00012438"/>
    </source>
</evidence>
<evidence type="ECO:0000256" key="2">
    <source>
        <dbReference type="ARBA" id="ARBA00004370"/>
    </source>
</evidence>
<evidence type="ECO:0000259" key="12">
    <source>
        <dbReference type="PROSITE" id="PS50109"/>
    </source>
</evidence>
<sequence>MKLSLRARWALWSGLATGLAAVLVAAGLFFAVSGLLQQAQYDRALAAARTAGDRIEDLIRQRRDDPLDLRGRDHDHDAPEFNPLDVLSGRVTITAADLERAAQGGGPGAQPTGLELRLTVPQNPASQSSDDAPAPGSQTWAAVQTARFPAGVAAGLAPGIYRRGDLLLVVRPLRGGARLTAAQDVQVLGAAREAFGRALAWLLPAALLLALGLGWWVAGRLLRPVQALEGAAQAIGSGGDLRTPLPGAGAGDELARLALTLQQSFGRLADSREREQAFLRAAAHDLRSPLAALQARVDGTLARERDPERYQHDLRELGRDLTRLSTLANHLLLLARDPSALARAPVPLRDLAADAVDRARELDPLADVDLLPCPPLTVQGDRVLLGQAIWNLTANAVRHAPEATVTVRVSQGGPWARVTVQDDGPGVSPEVLAKLGEAFYRPSESRSGDGHGLGLALARRAAELHGGELQLSSAPGQGFCAELVLPLSGMEPAGREPEHVTP</sequence>
<dbReference type="InParanoid" id="Q9RS01"/>
<dbReference type="InterPro" id="IPR050428">
    <property type="entry name" value="TCS_sensor_his_kinase"/>
</dbReference>
<dbReference type="InterPro" id="IPR005467">
    <property type="entry name" value="His_kinase_dom"/>
</dbReference>
<dbReference type="PROSITE" id="PS50885">
    <property type="entry name" value="HAMP"/>
    <property type="match status" value="1"/>
</dbReference>
<gene>
    <name evidence="14" type="ordered locus">DR_2328</name>
</gene>
<evidence type="ECO:0000256" key="7">
    <source>
        <dbReference type="ARBA" id="ARBA00022777"/>
    </source>
</evidence>
<dbReference type="Pfam" id="PF00512">
    <property type="entry name" value="HisKA"/>
    <property type="match status" value="1"/>
</dbReference>
<dbReference type="STRING" id="243230.DR_2328"/>
<dbReference type="PaxDb" id="243230-DR_2328"/>
<dbReference type="PATRIC" id="fig|243230.17.peg.2557"/>
<evidence type="ECO:0000256" key="10">
    <source>
        <dbReference type="ARBA" id="ARBA00023136"/>
    </source>
</evidence>
<organism evidence="14 15">
    <name type="scientific">Deinococcus radiodurans (strain ATCC 13939 / DSM 20539 / JCM 16871 / CCUG 27074 / LMG 4051 / NBRC 15346 / NCIMB 9279 / VKM B-1422 / R1)</name>
    <dbReference type="NCBI Taxonomy" id="243230"/>
    <lineage>
        <taxon>Bacteria</taxon>
        <taxon>Thermotogati</taxon>
        <taxon>Deinococcota</taxon>
        <taxon>Deinococci</taxon>
        <taxon>Deinococcales</taxon>
        <taxon>Deinococcaceae</taxon>
        <taxon>Deinococcus</taxon>
    </lineage>
</organism>
<keyword evidence="5" id="KW-0808">Transferase</keyword>
<evidence type="ECO:0000256" key="9">
    <source>
        <dbReference type="ARBA" id="ARBA00023012"/>
    </source>
</evidence>
<dbReference type="Pfam" id="PF02518">
    <property type="entry name" value="HATPase_c"/>
    <property type="match status" value="1"/>
</dbReference>
<accession>Q9RS01</accession>
<dbReference type="CDD" id="cd06225">
    <property type="entry name" value="HAMP"/>
    <property type="match status" value="1"/>
</dbReference>
<dbReference type="AlphaFoldDB" id="Q9RS01"/>
<dbReference type="Pfam" id="PF00672">
    <property type="entry name" value="HAMP"/>
    <property type="match status" value="1"/>
</dbReference>
<dbReference type="GeneID" id="69518577"/>
<dbReference type="RefSeq" id="WP_010888954.1">
    <property type="nucleotide sequence ID" value="NC_001263.1"/>
</dbReference>
<dbReference type="InterPro" id="IPR036890">
    <property type="entry name" value="HATPase_C_sf"/>
</dbReference>
<keyword evidence="8 11" id="KW-1133">Transmembrane helix</keyword>
<dbReference type="GO" id="GO:0000155">
    <property type="term" value="F:phosphorelay sensor kinase activity"/>
    <property type="evidence" value="ECO:0007669"/>
    <property type="project" value="InterPro"/>
</dbReference>
<dbReference type="Gene3D" id="6.10.340.10">
    <property type="match status" value="1"/>
</dbReference>
<feature type="domain" description="Histidine kinase" evidence="12">
    <location>
        <begin position="281"/>
        <end position="489"/>
    </location>
</feature>
<dbReference type="InterPro" id="IPR003661">
    <property type="entry name" value="HisK_dim/P_dom"/>
</dbReference>
<protein>
    <recommendedName>
        <fullName evidence="3">histidine kinase</fullName>
        <ecNumber evidence="3">2.7.13.3</ecNumber>
    </recommendedName>
</protein>
<keyword evidence="10 11" id="KW-0472">Membrane</keyword>
<dbReference type="EC" id="2.7.13.3" evidence="3"/>
<feature type="transmembrane region" description="Helical" evidence="11">
    <location>
        <begin position="198"/>
        <end position="218"/>
    </location>
</feature>
<comment type="subcellular location">
    <subcellularLocation>
        <location evidence="2">Membrane</location>
    </subcellularLocation>
</comment>
<reference evidence="14 15" key="1">
    <citation type="journal article" date="1999" name="Science">
        <title>Genome sequence of the radioresistant bacterium Deinococcus radiodurans R1.</title>
        <authorList>
            <person name="White O."/>
            <person name="Eisen J.A."/>
            <person name="Heidelberg J.F."/>
            <person name="Hickey E.K."/>
            <person name="Peterson J.D."/>
            <person name="Dodson R.J."/>
            <person name="Haft D.H."/>
            <person name="Gwinn M.L."/>
            <person name="Nelson W.C."/>
            <person name="Richardson D.L."/>
            <person name="Moffat K.S."/>
            <person name="Qin H."/>
            <person name="Jiang L."/>
            <person name="Pamphile W."/>
            <person name="Crosby M."/>
            <person name="Shen M."/>
            <person name="Vamathevan J.J."/>
            <person name="Lam P."/>
            <person name="McDonald L."/>
            <person name="Utterback T."/>
            <person name="Zalewski C."/>
            <person name="Makarova K.S."/>
            <person name="Aravind L."/>
            <person name="Daly M.J."/>
            <person name="Minton K.W."/>
            <person name="Fleischmann R.D."/>
            <person name="Ketchum K.A."/>
            <person name="Nelson K.E."/>
            <person name="Salzberg S."/>
            <person name="Smith H.O."/>
            <person name="Venter J.C."/>
            <person name="Fraser C.M."/>
        </authorList>
    </citation>
    <scope>NUCLEOTIDE SEQUENCE [LARGE SCALE GENOMIC DNA]</scope>
    <source>
        <strain evidence="15">ATCC 13939 / DSM 20539 / JCM 16871 / LMG 4051 / NBRC 15346 / NCIMB 9279 / R1 / VKM B-1422</strain>
    </source>
</reference>
<feature type="domain" description="HAMP" evidence="13">
    <location>
        <begin position="219"/>
        <end position="273"/>
    </location>
</feature>
<dbReference type="SUPFAM" id="SSF47384">
    <property type="entry name" value="Homodimeric domain of signal transducing histidine kinase"/>
    <property type="match status" value="1"/>
</dbReference>
<keyword evidence="9" id="KW-0902">Two-component regulatory system</keyword>
<evidence type="ECO:0000256" key="5">
    <source>
        <dbReference type="ARBA" id="ARBA00022679"/>
    </source>
</evidence>
<dbReference type="SUPFAM" id="SSF55874">
    <property type="entry name" value="ATPase domain of HSP90 chaperone/DNA topoisomerase II/histidine kinase"/>
    <property type="match status" value="1"/>
</dbReference>
<dbReference type="Gene3D" id="3.30.565.10">
    <property type="entry name" value="Histidine kinase-like ATPase, C-terminal domain"/>
    <property type="match status" value="1"/>
</dbReference>
<dbReference type="InterPro" id="IPR004358">
    <property type="entry name" value="Sig_transdc_His_kin-like_C"/>
</dbReference>
<dbReference type="PANTHER" id="PTHR45436:SF5">
    <property type="entry name" value="SENSOR HISTIDINE KINASE TRCS"/>
    <property type="match status" value="1"/>
</dbReference>
<keyword evidence="6 11" id="KW-0812">Transmembrane</keyword>
<evidence type="ECO:0000256" key="4">
    <source>
        <dbReference type="ARBA" id="ARBA00022553"/>
    </source>
</evidence>
<evidence type="ECO:0000256" key="6">
    <source>
        <dbReference type="ARBA" id="ARBA00022692"/>
    </source>
</evidence>
<evidence type="ECO:0000256" key="8">
    <source>
        <dbReference type="ARBA" id="ARBA00022989"/>
    </source>
</evidence>
<evidence type="ECO:0000256" key="11">
    <source>
        <dbReference type="SAM" id="Phobius"/>
    </source>
</evidence>
<dbReference type="PIR" id="B75287">
    <property type="entry name" value="B75287"/>
</dbReference>
<keyword evidence="15" id="KW-1185">Reference proteome</keyword>
<dbReference type="EMBL" id="AE000513">
    <property type="protein sequence ID" value="AAF11875.1"/>
    <property type="molecule type" value="Genomic_DNA"/>
</dbReference>